<dbReference type="Proteomes" id="UP001162162">
    <property type="component" value="Unassembled WGS sequence"/>
</dbReference>
<keyword evidence="1" id="KW-1133">Transmembrane helix</keyword>
<accession>A0AAV8YS57</accession>
<organism evidence="2 3">
    <name type="scientific">Aromia moschata</name>
    <dbReference type="NCBI Taxonomy" id="1265417"/>
    <lineage>
        <taxon>Eukaryota</taxon>
        <taxon>Metazoa</taxon>
        <taxon>Ecdysozoa</taxon>
        <taxon>Arthropoda</taxon>
        <taxon>Hexapoda</taxon>
        <taxon>Insecta</taxon>
        <taxon>Pterygota</taxon>
        <taxon>Neoptera</taxon>
        <taxon>Endopterygota</taxon>
        <taxon>Coleoptera</taxon>
        <taxon>Polyphaga</taxon>
        <taxon>Cucujiformia</taxon>
        <taxon>Chrysomeloidea</taxon>
        <taxon>Cerambycidae</taxon>
        <taxon>Cerambycinae</taxon>
        <taxon>Callichromatini</taxon>
        <taxon>Aromia</taxon>
    </lineage>
</organism>
<keyword evidence="1" id="KW-0472">Membrane</keyword>
<evidence type="ECO:0000313" key="3">
    <source>
        <dbReference type="Proteomes" id="UP001162162"/>
    </source>
</evidence>
<feature type="transmembrane region" description="Helical" evidence="1">
    <location>
        <begin position="7"/>
        <end position="25"/>
    </location>
</feature>
<keyword evidence="1" id="KW-0812">Transmembrane</keyword>
<dbReference type="EMBL" id="JAPWTK010000046">
    <property type="protein sequence ID" value="KAJ8954577.1"/>
    <property type="molecule type" value="Genomic_DNA"/>
</dbReference>
<evidence type="ECO:0000256" key="1">
    <source>
        <dbReference type="SAM" id="Phobius"/>
    </source>
</evidence>
<dbReference type="AlphaFoldDB" id="A0AAV8YS57"/>
<proteinExistence type="predicted"/>
<name>A0AAV8YS57_9CUCU</name>
<reference evidence="2" key="1">
    <citation type="journal article" date="2023" name="Insect Mol. Biol.">
        <title>Genome sequencing provides insights into the evolution of gene families encoding plant cell wall-degrading enzymes in longhorned beetles.</title>
        <authorList>
            <person name="Shin N.R."/>
            <person name="Okamura Y."/>
            <person name="Kirsch R."/>
            <person name="Pauchet Y."/>
        </authorList>
    </citation>
    <scope>NUCLEOTIDE SEQUENCE</scope>
    <source>
        <strain evidence="2">AMC_N1</strain>
    </source>
</reference>
<gene>
    <name evidence="2" type="ORF">NQ318_003108</name>
</gene>
<comment type="caution">
    <text evidence="2">The sequence shown here is derived from an EMBL/GenBank/DDBJ whole genome shotgun (WGS) entry which is preliminary data.</text>
</comment>
<sequence>MQKWGRNCIFLPHFFIHTLIICWMRDSFVSTLKRLQEIGTNAYQMYGPIARCWVSIVPFIIIYEPKHLKIILGVSSTH</sequence>
<keyword evidence="3" id="KW-1185">Reference proteome</keyword>
<protein>
    <submittedName>
        <fullName evidence="2">Uncharacterized protein</fullName>
    </submittedName>
</protein>
<feature type="transmembrane region" description="Helical" evidence="1">
    <location>
        <begin position="45"/>
        <end position="63"/>
    </location>
</feature>
<evidence type="ECO:0000313" key="2">
    <source>
        <dbReference type="EMBL" id="KAJ8954577.1"/>
    </source>
</evidence>